<dbReference type="GO" id="GO:0016787">
    <property type="term" value="F:hydrolase activity"/>
    <property type="evidence" value="ECO:0007669"/>
    <property type="project" value="UniProtKB-KW"/>
</dbReference>
<dbReference type="InterPro" id="IPR001650">
    <property type="entry name" value="Helicase_C-like"/>
</dbReference>
<dbReference type="Gene3D" id="3.30.40.10">
    <property type="entry name" value="Zinc/RING finger domain, C3HC4 (zinc finger)"/>
    <property type="match status" value="1"/>
</dbReference>
<dbReference type="OrthoDB" id="448448at2759"/>
<evidence type="ECO:0008006" key="15">
    <source>
        <dbReference type="Google" id="ProtNLM"/>
    </source>
</evidence>
<evidence type="ECO:0000256" key="4">
    <source>
        <dbReference type="ARBA" id="ARBA00022771"/>
    </source>
</evidence>
<keyword evidence="4 9" id="KW-0863">Zinc-finger</keyword>
<dbReference type="InterPro" id="IPR027417">
    <property type="entry name" value="P-loop_NTPase"/>
</dbReference>
<dbReference type="PROSITE" id="PS00690">
    <property type="entry name" value="DEAH_ATP_HELICASE"/>
    <property type="match status" value="1"/>
</dbReference>
<dbReference type="InterPro" id="IPR049730">
    <property type="entry name" value="SNF2/RAD54-like_C"/>
</dbReference>
<feature type="compositionally biased region" description="Polar residues" evidence="10">
    <location>
        <begin position="61"/>
        <end position="74"/>
    </location>
</feature>
<dbReference type="Pfam" id="PF00097">
    <property type="entry name" value="zf-C3HC4"/>
    <property type="match status" value="1"/>
</dbReference>
<dbReference type="Gene3D" id="3.40.50.300">
    <property type="entry name" value="P-loop containing nucleotide triphosphate hydrolases"/>
    <property type="match status" value="1"/>
</dbReference>
<dbReference type="InterPro" id="IPR014001">
    <property type="entry name" value="Helicase_ATP-bd"/>
</dbReference>
<dbReference type="PhylomeDB" id="A0A0D2VIR1"/>
<dbReference type="GO" id="GO:0008094">
    <property type="term" value="F:ATP-dependent activity, acting on DNA"/>
    <property type="evidence" value="ECO:0007669"/>
    <property type="project" value="TreeGrafter"/>
</dbReference>
<gene>
    <name evidence="13" type="ORF">CAOG_009407</name>
</gene>
<dbReference type="SUPFAM" id="SSF52540">
    <property type="entry name" value="P-loop containing nucleoside triphosphate hydrolases"/>
    <property type="match status" value="2"/>
</dbReference>
<keyword evidence="3" id="KW-0547">Nucleotide-binding</keyword>
<dbReference type="GO" id="GO:0008270">
    <property type="term" value="F:zinc ion binding"/>
    <property type="evidence" value="ECO:0007669"/>
    <property type="project" value="UniProtKB-KW"/>
</dbReference>
<feature type="compositionally biased region" description="Basic residues" evidence="10">
    <location>
        <begin position="46"/>
        <end position="55"/>
    </location>
</feature>
<evidence type="ECO:0000256" key="6">
    <source>
        <dbReference type="ARBA" id="ARBA00022806"/>
    </source>
</evidence>
<keyword evidence="2" id="KW-0479">Metal-binding</keyword>
<dbReference type="PROSITE" id="PS51192">
    <property type="entry name" value="HELICASE_ATP_BIND_1"/>
    <property type="match status" value="1"/>
</dbReference>
<keyword evidence="14" id="KW-1185">Reference proteome</keyword>
<dbReference type="PANTHER" id="PTHR45626:SF12">
    <property type="entry name" value="DNA REPAIR PROTEIN RAD16"/>
    <property type="match status" value="1"/>
</dbReference>
<comment type="subcellular location">
    <subcellularLocation>
        <location evidence="1">Nucleus</location>
    </subcellularLocation>
</comment>
<feature type="domain" description="RING-type" evidence="11">
    <location>
        <begin position="514"/>
        <end position="556"/>
    </location>
</feature>
<dbReference type="GO" id="GO:0005524">
    <property type="term" value="F:ATP binding"/>
    <property type="evidence" value="ECO:0007669"/>
    <property type="project" value="UniProtKB-KW"/>
</dbReference>
<dbReference type="GO" id="GO:0004386">
    <property type="term" value="F:helicase activity"/>
    <property type="evidence" value="ECO:0007669"/>
    <property type="project" value="UniProtKB-KW"/>
</dbReference>
<organism evidence="13 14">
    <name type="scientific">Capsaspora owczarzaki (strain ATCC 30864)</name>
    <dbReference type="NCBI Taxonomy" id="595528"/>
    <lineage>
        <taxon>Eukaryota</taxon>
        <taxon>Filasterea</taxon>
        <taxon>Capsaspora</taxon>
    </lineage>
</organism>
<dbReference type="CDD" id="cd18793">
    <property type="entry name" value="SF2_C_SNF"/>
    <property type="match status" value="1"/>
</dbReference>
<dbReference type="InterPro" id="IPR002464">
    <property type="entry name" value="DNA/RNA_helicase_DEAH_CS"/>
</dbReference>
<dbReference type="STRING" id="595528.A0A0D2VIR1"/>
<dbReference type="SMART" id="SM00487">
    <property type="entry name" value="DEXDc"/>
    <property type="match status" value="1"/>
</dbReference>
<dbReference type="GO" id="GO:0006289">
    <property type="term" value="P:nucleotide-excision repair"/>
    <property type="evidence" value="ECO:0007669"/>
    <property type="project" value="TreeGrafter"/>
</dbReference>
<dbReference type="CDD" id="cd16567">
    <property type="entry name" value="RING-HC_RAD16-like"/>
    <property type="match status" value="1"/>
</dbReference>
<keyword evidence="5" id="KW-0378">Hydrolase</keyword>
<dbReference type="SUPFAM" id="SSF57850">
    <property type="entry name" value="RING/U-box"/>
    <property type="match status" value="1"/>
</dbReference>
<dbReference type="InterPro" id="IPR001841">
    <property type="entry name" value="Znf_RING"/>
</dbReference>
<dbReference type="Gene3D" id="3.40.50.10810">
    <property type="entry name" value="Tandem AAA-ATPase domain"/>
    <property type="match status" value="1"/>
</dbReference>
<evidence type="ECO:0000259" key="12">
    <source>
        <dbReference type="PROSITE" id="PS51192"/>
    </source>
</evidence>
<evidence type="ECO:0000313" key="13">
    <source>
        <dbReference type="EMBL" id="KJE89877.1"/>
    </source>
</evidence>
<evidence type="ECO:0000313" key="14">
    <source>
        <dbReference type="Proteomes" id="UP000008743"/>
    </source>
</evidence>
<dbReference type="Pfam" id="PF00271">
    <property type="entry name" value="Helicase_C"/>
    <property type="match status" value="1"/>
</dbReference>
<accession>A0A0D2VIR1</accession>
<evidence type="ECO:0000256" key="7">
    <source>
        <dbReference type="ARBA" id="ARBA00022833"/>
    </source>
</evidence>
<dbReference type="CDD" id="cd18008">
    <property type="entry name" value="DEXDc_SHPRH-like"/>
    <property type="match status" value="1"/>
</dbReference>
<reference evidence="14" key="1">
    <citation type="submission" date="2011-02" db="EMBL/GenBank/DDBJ databases">
        <title>The Genome Sequence of Capsaspora owczarzaki ATCC 30864.</title>
        <authorList>
            <person name="Russ C."/>
            <person name="Cuomo C."/>
            <person name="Burger G."/>
            <person name="Gray M.W."/>
            <person name="Holland P.W.H."/>
            <person name="King N."/>
            <person name="Lang F.B.F."/>
            <person name="Roger A.J."/>
            <person name="Ruiz-Trillo I."/>
            <person name="Young S.K."/>
            <person name="Zeng Q."/>
            <person name="Gargeya S."/>
            <person name="Alvarado L."/>
            <person name="Berlin A."/>
            <person name="Chapman S.B."/>
            <person name="Chen Z."/>
            <person name="Freedman E."/>
            <person name="Gellesch M."/>
            <person name="Goldberg J."/>
            <person name="Griggs A."/>
            <person name="Gujja S."/>
            <person name="Heilman E."/>
            <person name="Heiman D."/>
            <person name="Howarth C."/>
            <person name="Mehta T."/>
            <person name="Neiman D."/>
            <person name="Pearson M."/>
            <person name="Roberts A."/>
            <person name="Saif S."/>
            <person name="Shea T."/>
            <person name="Shenoy N."/>
            <person name="Sisk P."/>
            <person name="Stolte C."/>
            <person name="Sykes S."/>
            <person name="White J."/>
            <person name="Yandava C."/>
            <person name="Haas B."/>
            <person name="Nusbaum C."/>
            <person name="Birren B."/>
        </authorList>
    </citation>
    <scope>NUCLEOTIDE SEQUENCE</scope>
    <source>
        <strain evidence="14">ATCC 30864</strain>
    </source>
</reference>
<dbReference type="InterPro" id="IPR018957">
    <property type="entry name" value="Znf_C3HC4_RING-type"/>
</dbReference>
<evidence type="ECO:0000256" key="5">
    <source>
        <dbReference type="ARBA" id="ARBA00022801"/>
    </source>
</evidence>
<dbReference type="EMBL" id="KE346361">
    <property type="protein sequence ID" value="KJE89877.1"/>
    <property type="molecule type" value="Genomic_DNA"/>
</dbReference>
<sequence length="682" mass="76381">MSDGSESDVEEETEDLLEDDSTTTASTTAPTPPTPATPSPTAATLNRRRQPRGRGGRAAGVSSTDLHPVDPNTNEVVDTHLSVLEKRYRRFLDNRHERIYLVHPELRTVWTDLDARIAKRAALVPEAAVVAPADKDGPAGPPRMAAPPTLLLRLLPFQEESLAWLLAQEASDLKGGILADEMGMGKTIQIISMLLASDKHPGHPTLIITPTVAMLQWLSELTKHTAPGTLAVHVHHKKTGRVTDAADLARFDVVLTTYALLEGDFRRSTYGSVRKAGKVIEPSVLQNVEWHRVVLDEAHCIKDRSCSTSRAAFALKSTVRWSLTGTPLQNRVGELYSLIRFMRLDPFSYYFCTQCSCKSLNWSFAGQRSCTDCGHRPMDHFCWWNSEVLKPIQRYGGFGPGRVAFEQLGRLMNLCMLRRTKLERAADLGLPPRIVVTRRDMFNEEEEDFYQSLYKESKTRFQTYVDAGTVLSNYAHVFELLTKMRQAANHPYLVKLNMAPSATTAADSMQVLVCGICHEEAEDAIVAASCRHVFCREDMHLYLSSSGVDKPQCPVCFRPLTVDMNQPTFEPPNPTGGTAARKKPSIINRMVLDRWRSSTKIEALLEELYRLRADDKSIKSIVFSQYVNFLDLVEWRLLKGGIRCVKLDGRMSPEQRDNVIKAFSTNPQITVFLVSLKVNPAE</sequence>
<dbReference type="InterPro" id="IPR050628">
    <property type="entry name" value="SNF2_RAD54_helicase_TF"/>
</dbReference>
<keyword evidence="8" id="KW-0067">ATP-binding</keyword>
<evidence type="ECO:0000256" key="10">
    <source>
        <dbReference type="SAM" id="MobiDB-lite"/>
    </source>
</evidence>
<dbReference type="FunCoup" id="A0A0D2VIR1">
    <property type="interactions" value="136"/>
</dbReference>
<dbReference type="Pfam" id="PF00176">
    <property type="entry name" value="SNF2-rel_dom"/>
    <property type="match status" value="1"/>
</dbReference>
<dbReference type="GO" id="GO:0005634">
    <property type="term" value="C:nucleus"/>
    <property type="evidence" value="ECO:0007669"/>
    <property type="project" value="UniProtKB-SubCell"/>
</dbReference>
<feature type="compositionally biased region" description="Acidic residues" evidence="10">
    <location>
        <begin position="1"/>
        <end position="21"/>
    </location>
</feature>
<proteinExistence type="predicted"/>
<dbReference type="InterPro" id="IPR013083">
    <property type="entry name" value="Znf_RING/FYVE/PHD"/>
</dbReference>
<name>A0A0D2VIR1_CAPO3</name>
<keyword evidence="7" id="KW-0862">Zinc</keyword>
<feature type="region of interest" description="Disordered" evidence="10">
    <location>
        <begin position="1"/>
        <end position="74"/>
    </location>
</feature>
<feature type="domain" description="Helicase ATP-binding" evidence="12">
    <location>
        <begin position="167"/>
        <end position="345"/>
    </location>
</feature>
<dbReference type="AlphaFoldDB" id="A0A0D2VIR1"/>
<protein>
    <recommendedName>
        <fullName evidence="15">DNA repair protein RAD16</fullName>
    </recommendedName>
</protein>
<evidence type="ECO:0000256" key="9">
    <source>
        <dbReference type="PROSITE-ProRule" id="PRU00175"/>
    </source>
</evidence>
<evidence type="ECO:0000256" key="3">
    <source>
        <dbReference type="ARBA" id="ARBA00022741"/>
    </source>
</evidence>
<dbReference type="Proteomes" id="UP000008743">
    <property type="component" value="Unassembled WGS sequence"/>
</dbReference>
<dbReference type="PANTHER" id="PTHR45626">
    <property type="entry name" value="TRANSCRIPTION TERMINATION FACTOR 2-RELATED"/>
    <property type="match status" value="1"/>
</dbReference>
<dbReference type="InterPro" id="IPR000330">
    <property type="entry name" value="SNF2_N"/>
</dbReference>
<dbReference type="PROSITE" id="PS50089">
    <property type="entry name" value="ZF_RING_2"/>
    <property type="match status" value="1"/>
</dbReference>
<evidence type="ECO:0000256" key="8">
    <source>
        <dbReference type="ARBA" id="ARBA00022840"/>
    </source>
</evidence>
<dbReference type="InParanoid" id="A0A0D2VIR1"/>
<evidence type="ECO:0000259" key="11">
    <source>
        <dbReference type="PROSITE" id="PS50089"/>
    </source>
</evidence>
<evidence type="ECO:0000256" key="1">
    <source>
        <dbReference type="ARBA" id="ARBA00004123"/>
    </source>
</evidence>
<evidence type="ECO:0000256" key="2">
    <source>
        <dbReference type="ARBA" id="ARBA00022723"/>
    </source>
</evidence>
<keyword evidence="6" id="KW-0347">Helicase</keyword>
<dbReference type="InterPro" id="IPR038718">
    <property type="entry name" value="SNF2-like_sf"/>
</dbReference>
<dbReference type="eggNOG" id="KOG1002">
    <property type="taxonomic scope" value="Eukaryota"/>
</dbReference>